<dbReference type="GO" id="GO:0005657">
    <property type="term" value="C:replication fork"/>
    <property type="evidence" value="ECO:0007669"/>
    <property type="project" value="InterPro"/>
</dbReference>
<evidence type="ECO:0000313" key="3">
    <source>
        <dbReference type="Proteomes" id="UP001186944"/>
    </source>
</evidence>
<protein>
    <recommendedName>
        <fullName evidence="1">RecA family profile 1 domain-containing protein</fullName>
    </recommendedName>
</protein>
<reference evidence="2" key="1">
    <citation type="submission" date="2019-08" db="EMBL/GenBank/DDBJ databases">
        <title>The improved chromosome-level genome for the pearl oyster Pinctada fucata martensii using PacBio sequencing and Hi-C.</title>
        <authorList>
            <person name="Zheng Z."/>
        </authorList>
    </citation>
    <scope>NUCLEOTIDE SEQUENCE</scope>
    <source>
        <strain evidence="2">ZZ-2019</strain>
        <tissue evidence="2">Adductor muscle</tissue>
    </source>
</reference>
<dbReference type="GO" id="GO:0000724">
    <property type="term" value="P:double-strand break repair via homologous recombination"/>
    <property type="evidence" value="ECO:0007669"/>
    <property type="project" value="InterPro"/>
</dbReference>
<dbReference type="Proteomes" id="UP001186944">
    <property type="component" value="Unassembled WGS sequence"/>
</dbReference>
<organism evidence="2 3">
    <name type="scientific">Pinctada imbricata</name>
    <name type="common">Atlantic pearl-oyster</name>
    <name type="synonym">Pinctada martensii</name>
    <dbReference type="NCBI Taxonomy" id="66713"/>
    <lineage>
        <taxon>Eukaryota</taxon>
        <taxon>Metazoa</taxon>
        <taxon>Spiralia</taxon>
        <taxon>Lophotrochozoa</taxon>
        <taxon>Mollusca</taxon>
        <taxon>Bivalvia</taxon>
        <taxon>Autobranchia</taxon>
        <taxon>Pteriomorphia</taxon>
        <taxon>Pterioida</taxon>
        <taxon>Pterioidea</taxon>
        <taxon>Pteriidae</taxon>
        <taxon>Pinctada</taxon>
    </lineage>
</organism>
<feature type="domain" description="RecA family profile 1" evidence="1">
    <location>
        <begin position="38"/>
        <end position="235"/>
    </location>
</feature>
<keyword evidence="3" id="KW-1185">Reference proteome</keyword>
<dbReference type="PANTHER" id="PTHR46644:SF2">
    <property type="entry name" value="DNA REPAIR PROTEIN XRCC2"/>
    <property type="match status" value="1"/>
</dbReference>
<dbReference type="PROSITE" id="PS50162">
    <property type="entry name" value="RECA_2"/>
    <property type="match status" value="1"/>
</dbReference>
<accession>A0AA88XUY0</accession>
<dbReference type="InterPro" id="IPR027417">
    <property type="entry name" value="P-loop_NTPase"/>
</dbReference>
<dbReference type="Gene3D" id="3.40.50.300">
    <property type="entry name" value="P-loop containing nucleotide triphosphate hydrolases"/>
    <property type="match status" value="1"/>
</dbReference>
<dbReference type="GO" id="GO:0000400">
    <property type="term" value="F:four-way junction DNA binding"/>
    <property type="evidence" value="ECO:0007669"/>
    <property type="project" value="TreeGrafter"/>
</dbReference>
<dbReference type="GO" id="GO:0033063">
    <property type="term" value="C:Rad51B-Rad51C-Rad51D-XRCC2 complex"/>
    <property type="evidence" value="ECO:0007669"/>
    <property type="project" value="InterPro"/>
</dbReference>
<dbReference type="PANTHER" id="PTHR46644">
    <property type="entry name" value="DNA REPAIR PROTEIN XRCC2"/>
    <property type="match status" value="1"/>
</dbReference>
<dbReference type="GO" id="GO:0005524">
    <property type="term" value="F:ATP binding"/>
    <property type="evidence" value="ECO:0007669"/>
    <property type="project" value="InterPro"/>
</dbReference>
<dbReference type="SUPFAM" id="SSF52540">
    <property type="entry name" value="P-loop containing nucleoside triphosphate hydrolases"/>
    <property type="match status" value="1"/>
</dbReference>
<evidence type="ECO:0000259" key="1">
    <source>
        <dbReference type="PROSITE" id="PS50162"/>
    </source>
</evidence>
<dbReference type="InterPro" id="IPR030547">
    <property type="entry name" value="XRCC2"/>
</dbReference>
<evidence type="ECO:0000313" key="2">
    <source>
        <dbReference type="EMBL" id="KAK3087756.1"/>
    </source>
</evidence>
<proteinExistence type="predicted"/>
<dbReference type="AlphaFoldDB" id="A0AA88XUY0"/>
<comment type="caution">
    <text evidence="2">The sequence shown here is derived from an EMBL/GenBank/DDBJ whole genome shotgun (WGS) entry which is preliminary data.</text>
</comment>
<name>A0AA88XUY0_PINIB</name>
<dbReference type="GO" id="GO:0042148">
    <property type="term" value="P:DNA strand invasion"/>
    <property type="evidence" value="ECO:0007669"/>
    <property type="project" value="TreeGrafter"/>
</dbReference>
<dbReference type="InterPro" id="IPR020588">
    <property type="entry name" value="RecA_ATP-bd"/>
</dbReference>
<dbReference type="GO" id="GO:0005813">
    <property type="term" value="C:centrosome"/>
    <property type="evidence" value="ECO:0007669"/>
    <property type="project" value="TreeGrafter"/>
</dbReference>
<dbReference type="EMBL" id="VSWD01000011">
    <property type="protein sequence ID" value="KAK3087756.1"/>
    <property type="molecule type" value="Genomic_DNA"/>
</dbReference>
<sequence>MLNDTYENPYGCLLFIHCSEVSPDNDCSCTSLSFQLLARLGSRPSIKDIELTLFPSGAYPKDVIEISGEEGTGKTELLLHFLSQIILPKTYSGKNIGGIEAKAIFIDLDYKFSILRLASILEKKILRELDKNGLSPSCEEVESVIKQCLSNCLVLKCSSSAQLIVTLESLQKTVAEDPNIVAIFMDPISAFYWVDKCSHGDGISVLTPNMKLIKESLSKLLNGYNLTLFASKALIFRNKGKFKDDAQDGNPFGESDTSKYSHIEYLPKSWENFVQKRYTLEIASTEADGRGIFSIKSCNLNIPMSLNFKINESGVTFLV</sequence>
<dbReference type="CDD" id="cd19490">
    <property type="entry name" value="XRCC2"/>
    <property type="match status" value="1"/>
</dbReference>
<dbReference type="GO" id="GO:0140664">
    <property type="term" value="F:ATP-dependent DNA damage sensor activity"/>
    <property type="evidence" value="ECO:0007669"/>
    <property type="project" value="InterPro"/>
</dbReference>
<gene>
    <name evidence="2" type="ORF">FSP39_010202</name>
</gene>